<dbReference type="InterPro" id="IPR011990">
    <property type="entry name" value="TPR-like_helical_dom_sf"/>
</dbReference>
<evidence type="ECO:0000313" key="9">
    <source>
        <dbReference type="EMBL" id="ADY32703.1"/>
    </source>
</evidence>
<reference evidence="9 10" key="1">
    <citation type="journal article" date="2011" name="Stand. Genomic Sci.">
        <title>Complete genome sequence of Odoribacter splanchnicus type strain (1651/6).</title>
        <authorList>
            <consortium name="US DOE Joint Genome Institute (JGI-PGF)"/>
            <person name="Goker M."/>
            <person name="Gronow S."/>
            <person name="Zeytun A."/>
            <person name="Nolan M."/>
            <person name="Lucas S."/>
            <person name="Lapidus A."/>
            <person name="Hammon N."/>
            <person name="Deshpande S."/>
            <person name="Cheng J.F."/>
            <person name="Pitluck S."/>
            <person name="Liolios K."/>
            <person name="Pagani I."/>
            <person name="Ivanova N."/>
            <person name="Mavromatis K."/>
            <person name="Ovchinikova G."/>
            <person name="Pati A."/>
            <person name="Tapia R."/>
            <person name="Han C."/>
            <person name="Goodwin L."/>
            <person name="Chen A."/>
            <person name="Palaniappan K."/>
            <person name="Land M."/>
            <person name="Hauser L."/>
            <person name="Jeffries C.D."/>
            <person name="Brambilla E.M."/>
            <person name="Rohde M."/>
            <person name="Detter J.C."/>
            <person name="Woyke T."/>
            <person name="Bristow J."/>
            <person name="Markowitz V."/>
            <person name="Hugenholtz P."/>
            <person name="Eisen J.A."/>
            <person name="Kyrpides N.C."/>
            <person name="Klenk H.P."/>
        </authorList>
    </citation>
    <scope>NUCLEOTIDE SEQUENCE [LARGE SCALE GENOMIC DNA]</scope>
    <source>
        <strain evidence="10">ATCC 29572 / DSM 20712 / JCM 15291 / NCTC 10825 / 1651/6</strain>
    </source>
</reference>
<evidence type="ECO:0000256" key="4">
    <source>
        <dbReference type="ARBA" id="ARBA00023136"/>
    </source>
</evidence>
<keyword evidence="5" id="KW-0998">Cell outer membrane</keyword>
<comment type="similarity">
    <text evidence="2">Belongs to the SusD family.</text>
</comment>
<evidence type="ECO:0000259" key="8">
    <source>
        <dbReference type="Pfam" id="PF14322"/>
    </source>
</evidence>
<name>F9Z5N6_ODOSD</name>
<protein>
    <submittedName>
        <fullName evidence="9">Tetratricopeptide repeat-containing protein</fullName>
    </submittedName>
</protein>
<dbReference type="Gene3D" id="1.25.40.390">
    <property type="match status" value="1"/>
</dbReference>
<evidence type="ECO:0000259" key="7">
    <source>
        <dbReference type="Pfam" id="PF07980"/>
    </source>
</evidence>
<keyword evidence="6" id="KW-0802">TPR repeat</keyword>
<dbReference type="InterPro" id="IPR012944">
    <property type="entry name" value="SusD_RagB_dom"/>
</dbReference>
<comment type="subcellular location">
    <subcellularLocation>
        <location evidence="1">Cell outer membrane</location>
    </subcellularLocation>
</comment>
<dbReference type="STRING" id="709991.Odosp_1682"/>
<dbReference type="PaxDb" id="709991-Odosp_1682"/>
<evidence type="ECO:0000256" key="5">
    <source>
        <dbReference type="ARBA" id="ARBA00023237"/>
    </source>
</evidence>
<dbReference type="AlphaFoldDB" id="F9Z5N6"/>
<evidence type="ECO:0000256" key="3">
    <source>
        <dbReference type="ARBA" id="ARBA00022729"/>
    </source>
</evidence>
<dbReference type="HOGENOM" id="CLU_015553_3_0_10"/>
<keyword evidence="10" id="KW-1185">Reference proteome</keyword>
<dbReference type="KEGG" id="osp:Odosp_1682"/>
<gene>
    <name evidence="9" type="ordered locus">Odosp_1682</name>
</gene>
<dbReference type="InterPro" id="IPR033985">
    <property type="entry name" value="SusD-like_N"/>
</dbReference>
<dbReference type="InterPro" id="IPR019734">
    <property type="entry name" value="TPR_rpt"/>
</dbReference>
<keyword evidence="3" id="KW-0732">Signal</keyword>
<keyword evidence="4" id="KW-0472">Membrane</keyword>
<feature type="domain" description="SusD-like N-terminal" evidence="8">
    <location>
        <begin position="40"/>
        <end position="226"/>
    </location>
</feature>
<dbReference type="GeneID" id="61274912"/>
<evidence type="ECO:0000256" key="1">
    <source>
        <dbReference type="ARBA" id="ARBA00004442"/>
    </source>
</evidence>
<dbReference type="GO" id="GO:0009279">
    <property type="term" value="C:cell outer membrane"/>
    <property type="evidence" value="ECO:0007669"/>
    <property type="project" value="UniProtKB-SubCell"/>
</dbReference>
<dbReference type="SMART" id="SM00028">
    <property type="entry name" value="TPR"/>
    <property type="match status" value="1"/>
</dbReference>
<feature type="domain" description="RagB/SusD" evidence="7">
    <location>
        <begin position="357"/>
        <end position="448"/>
    </location>
</feature>
<dbReference type="Pfam" id="PF14322">
    <property type="entry name" value="SusD-like_3"/>
    <property type="match status" value="1"/>
</dbReference>
<evidence type="ECO:0000313" key="10">
    <source>
        <dbReference type="Proteomes" id="UP000006657"/>
    </source>
</evidence>
<evidence type="ECO:0000256" key="6">
    <source>
        <dbReference type="PROSITE-ProRule" id="PRU00339"/>
    </source>
</evidence>
<dbReference type="PROSITE" id="PS50005">
    <property type="entry name" value="TPR"/>
    <property type="match status" value="1"/>
</dbReference>
<dbReference type="EMBL" id="CP002544">
    <property type="protein sequence ID" value="ADY32703.1"/>
    <property type="molecule type" value="Genomic_DNA"/>
</dbReference>
<dbReference type="Proteomes" id="UP000006657">
    <property type="component" value="Chromosome"/>
</dbReference>
<proteinExistence type="inferred from homology"/>
<dbReference type="eggNOG" id="COG0388">
    <property type="taxonomic scope" value="Bacteria"/>
</dbReference>
<dbReference type="Pfam" id="PF07980">
    <property type="entry name" value="SusD_RagB"/>
    <property type="match status" value="1"/>
</dbReference>
<sequence length="478" mass="54731">MKKIFLWIVWGMFLCQGCDRFLDIQPKGYTIPSKYDDYRQLMNYAQMAKALDHYPVYITDDAQLGSGDEENNFTSMDDEIKNLYAFEHGAVFNDGVSDPIWNYAYNRIYVCNTVINNIMSVTDASESDKLNLKSEAMVARAFEYLCMIGVYAPAYDAATASTDYGLPLISSEDVADLNYSRSTVEQVYTAIKQDLDDALPALLDKTPNTFRPAKNVAYGFLARMYLMHGEYDKALENAKKALEVSEELVDLTEYTAKPNAYIGRIVRKDDPSSPYPEGMDNPENIYVRYPPSVFGLQMAVYASQELLDIYDKDLAPGAVDKRRELWFVDDEYSGVEFRGYTIFMPYIRANLALNNMEVILTAAECYAREGGTENLAEAARLYNLLRDHRIENNVHVTFANADEALVKVLEERRREFAFLGIYRFVDLKRLNKESRFQKTITHSADGQIWTLPPNDNRYIIPIPPVVKGFRPDLPDYER</sequence>
<accession>F9Z5N6</accession>
<dbReference type="RefSeq" id="WP_013611911.1">
    <property type="nucleotide sequence ID" value="NC_015160.1"/>
</dbReference>
<organism evidence="9 10">
    <name type="scientific">Odoribacter splanchnicus (strain ATCC 29572 / DSM 20712 / CIP 104287 / JCM 15291 / NCTC 10825 / 1651/6)</name>
    <name type="common">Bacteroides splanchnicus</name>
    <dbReference type="NCBI Taxonomy" id="709991"/>
    <lineage>
        <taxon>Bacteria</taxon>
        <taxon>Pseudomonadati</taxon>
        <taxon>Bacteroidota</taxon>
        <taxon>Bacteroidia</taxon>
        <taxon>Bacteroidales</taxon>
        <taxon>Odoribacteraceae</taxon>
        <taxon>Odoribacter</taxon>
    </lineage>
</organism>
<feature type="repeat" description="TPR" evidence="6">
    <location>
        <begin position="215"/>
        <end position="248"/>
    </location>
</feature>
<dbReference type="SUPFAM" id="SSF48452">
    <property type="entry name" value="TPR-like"/>
    <property type="match status" value="1"/>
</dbReference>
<evidence type="ECO:0000256" key="2">
    <source>
        <dbReference type="ARBA" id="ARBA00006275"/>
    </source>
</evidence>